<sequence length="569" mass="62562">MARYRIDRACGHQETVQLPGKGRERDRRAAREQSRPCRECWHKEREEESRAAAEAAERDGLSRLQGPPRAVAWAATIRQVLLTRLEKYVADLQHAGPDRSGHGAEGGGAGAHSAPASAPAVAEAGRTALAAVREISTAGWFIDHRDVPPPVLVTRAGRGEFVPRTREQKAAGFDPHGYNTVTLPEGEVRPGRDGDAAVVTLRCSRWEGCTFTHPAALTTVRAAGTGPQERAGVVELRFHGGWRFAVSDGRRTLRVPAQEMHADRTTGRRDGPGPRHYLLPAPWREGAWNEIDVPAGDVDGEAFTAFGERRPGWVRVTLRRSRWEGLHLHHRGELVVRHRPGFVTLLVPPDMPQVWLRGGVGRTVVPAAELAGDRARPLHRPGESLAVPQERWHRVVFDPSRVRRVKDVSMCRFGWETGDPRAVVFHRMTMCRTREDGTVAWHFPGHWEFRLHLPQGGTRTLSATQFVEATADWALTEPAPGTHRRVPEPLDPVVAEIDDELLDDLGIPEEWDLHDGPDPGDGHPAPAAAAPGDDTGRATADSSAPTARADHRPGTTAHGTDDEGRNTDR</sequence>
<feature type="compositionally biased region" description="Basic and acidic residues" evidence="1">
    <location>
        <begin position="548"/>
        <end position="569"/>
    </location>
</feature>
<evidence type="ECO:0000256" key="1">
    <source>
        <dbReference type="SAM" id="MobiDB-lite"/>
    </source>
</evidence>
<feature type="compositionally biased region" description="Low complexity" evidence="1">
    <location>
        <begin position="522"/>
        <end position="541"/>
    </location>
</feature>
<evidence type="ECO:0000313" key="2">
    <source>
        <dbReference type="EMBL" id="GLF98171.1"/>
    </source>
</evidence>
<feature type="compositionally biased region" description="Basic and acidic residues" evidence="1">
    <location>
        <begin position="511"/>
        <end position="521"/>
    </location>
</feature>
<accession>A0ABQ5P6G4</accession>
<feature type="region of interest" description="Disordered" evidence="1">
    <location>
        <begin position="508"/>
        <end position="569"/>
    </location>
</feature>
<feature type="region of interest" description="Disordered" evidence="1">
    <location>
        <begin position="94"/>
        <end position="119"/>
    </location>
</feature>
<comment type="caution">
    <text evidence="2">The sequence shown here is derived from an EMBL/GenBank/DDBJ whole genome shotgun (WGS) entry which is preliminary data.</text>
</comment>
<feature type="compositionally biased region" description="Basic and acidic residues" evidence="1">
    <location>
        <begin position="21"/>
        <end position="61"/>
    </location>
</feature>
<evidence type="ECO:0000313" key="3">
    <source>
        <dbReference type="Proteomes" id="UP001291653"/>
    </source>
</evidence>
<gene>
    <name evidence="2" type="ORF">SYYSPA8_27760</name>
</gene>
<protein>
    <submittedName>
        <fullName evidence="2">Uncharacterized protein</fullName>
    </submittedName>
</protein>
<feature type="region of interest" description="Disordered" evidence="1">
    <location>
        <begin position="1"/>
        <end position="61"/>
    </location>
</feature>
<name>A0ABQ5P6G4_9ACTN</name>
<reference evidence="2 3" key="1">
    <citation type="submission" date="2022-10" db="EMBL/GenBank/DDBJ databases">
        <title>Draft genome sequence of Streptomyces sp. YSPA8.</title>
        <authorList>
            <person name="Moriuchi R."/>
            <person name="Dohra H."/>
            <person name="Yamamura H."/>
            <person name="Kodani S."/>
        </authorList>
    </citation>
    <scope>NUCLEOTIDE SEQUENCE [LARGE SCALE GENOMIC DNA]</scope>
    <source>
        <strain evidence="2 3">YSPA8</strain>
    </source>
</reference>
<organism evidence="2 3">
    <name type="scientific">Streptomyces yaizuensis</name>
    <dbReference type="NCBI Taxonomy" id="2989713"/>
    <lineage>
        <taxon>Bacteria</taxon>
        <taxon>Bacillati</taxon>
        <taxon>Actinomycetota</taxon>
        <taxon>Actinomycetes</taxon>
        <taxon>Kitasatosporales</taxon>
        <taxon>Streptomycetaceae</taxon>
        <taxon>Streptomyces</taxon>
    </lineage>
</organism>
<proteinExistence type="predicted"/>
<keyword evidence="3" id="KW-1185">Reference proteome</keyword>
<dbReference type="RefSeq" id="WP_323450157.1">
    <property type="nucleotide sequence ID" value="NZ_BSBI01000013.1"/>
</dbReference>
<feature type="compositionally biased region" description="Basic and acidic residues" evidence="1">
    <location>
        <begin position="1"/>
        <end position="11"/>
    </location>
</feature>
<dbReference type="EMBL" id="BSBI01000013">
    <property type="protein sequence ID" value="GLF98171.1"/>
    <property type="molecule type" value="Genomic_DNA"/>
</dbReference>
<dbReference type="Proteomes" id="UP001291653">
    <property type="component" value="Unassembled WGS sequence"/>
</dbReference>